<dbReference type="PANTHER" id="PTHR30027">
    <property type="entry name" value="RIBOSOMAL RNA SMALL SUBUNIT METHYLTRANSFERASE E"/>
    <property type="match status" value="1"/>
</dbReference>
<evidence type="ECO:0000256" key="1">
    <source>
        <dbReference type="ARBA" id="ARBA00004496"/>
    </source>
</evidence>
<feature type="non-terminal residue" evidence="12">
    <location>
        <position position="1"/>
    </location>
</feature>
<evidence type="ECO:0000256" key="4">
    <source>
        <dbReference type="ARBA" id="ARBA00022490"/>
    </source>
</evidence>
<evidence type="ECO:0000259" key="11">
    <source>
        <dbReference type="Pfam" id="PF04452"/>
    </source>
</evidence>
<dbReference type="InterPro" id="IPR046886">
    <property type="entry name" value="RsmE_MTase_dom"/>
</dbReference>
<dbReference type="SUPFAM" id="SSF75217">
    <property type="entry name" value="alpha/beta knot"/>
    <property type="match status" value="1"/>
</dbReference>
<dbReference type="Pfam" id="PF04452">
    <property type="entry name" value="Methyltrans_RNA"/>
    <property type="match status" value="1"/>
</dbReference>
<comment type="catalytic activity">
    <reaction evidence="10">
        <text>uridine(1498) in 16S rRNA + S-adenosyl-L-methionine = N(3)-methyluridine(1498) in 16S rRNA + S-adenosyl-L-homocysteine + H(+)</text>
        <dbReference type="Rhea" id="RHEA:42920"/>
        <dbReference type="Rhea" id="RHEA-COMP:10283"/>
        <dbReference type="Rhea" id="RHEA-COMP:10284"/>
        <dbReference type="ChEBI" id="CHEBI:15378"/>
        <dbReference type="ChEBI" id="CHEBI:57856"/>
        <dbReference type="ChEBI" id="CHEBI:59789"/>
        <dbReference type="ChEBI" id="CHEBI:65315"/>
        <dbReference type="ChEBI" id="CHEBI:74502"/>
        <dbReference type="EC" id="2.1.1.193"/>
    </reaction>
</comment>
<evidence type="ECO:0000313" key="12">
    <source>
        <dbReference type="EMBL" id="SVA16008.1"/>
    </source>
</evidence>
<evidence type="ECO:0000256" key="10">
    <source>
        <dbReference type="ARBA" id="ARBA00047944"/>
    </source>
</evidence>
<dbReference type="InterPro" id="IPR006700">
    <property type="entry name" value="RsmE"/>
</dbReference>
<keyword evidence="5" id="KW-0698">rRNA processing</keyword>
<dbReference type="GO" id="GO:0070042">
    <property type="term" value="F:rRNA (uridine-N3-)-methyltransferase activity"/>
    <property type="evidence" value="ECO:0007669"/>
    <property type="project" value="TreeGrafter"/>
</dbReference>
<dbReference type="AlphaFoldDB" id="A0A381TKE0"/>
<dbReference type="PANTHER" id="PTHR30027:SF3">
    <property type="entry name" value="16S RRNA (URACIL(1498)-N(3))-METHYLTRANSFERASE"/>
    <property type="match status" value="1"/>
</dbReference>
<gene>
    <name evidence="12" type="ORF">METZ01_LOCUS68862</name>
</gene>
<keyword evidence="6" id="KW-0489">Methyltransferase</keyword>
<keyword evidence="4" id="KW-0963">Cytoplasm</keyword>
<dbReference type="EMBL" id="UINC01004667">
    <property type="protein sequence ID" value="SVA16008.1"/>
    <property type="molecule type" value="Genomic_DNA"/>
</dbReference>
<keyword evidence="7" id="KW-0808">Transferase</keyword>
<proteinExistence type="inferred from homology"/>
<comment type="function">
    <text evidence="9">Specifically methylates the N3 position of the uracil ring of uridine 1498 (m3U1498) in 16S rRNA. Acts on the fully assembled 30S ribosomal subunit.</text>
</comment>
<dbReference type="GO" id="GO:0005737">
    <property type="term" value="C:cytoplasm"/>
    <property type="evidence" value="ECO:0007669"/>
    <property type="project" value="UniProtKB-SubCell"/>
</dbReference>
<dbReference type="CDD" id="cd18084">
    <property type="entry name" value="RsmE-like"/>
    <property type="match status" value="1"/>
</dbReference>
<dbReference type="InterPro" id="IPR029028">
    <property type="entry name" value="Alpha/beta_knot_MTases"/>
</dbReference>
<comment type="subcellular location">
    <subcellularLocation>
        <location evidence="1">Cytoplasm</location>
    </subcellularLocation>
</comment>
<organism evidence="12">
    <name type="scientific">marine metagenome</name>
    <dbReference type="NCBI Taxonomy" id="408172"/>
    <lineage>
        <taxon>unclassified sequences</taxon>
        <taxon>metagenomes</taxon>
        <taxon>ecological metagenomes</taxon>
    </lineage>
</organism>
<dbReference type="EC" id="2.1.1.193" evidence="3"/>
<evidence type="ECO:0000256" key="3">
    <source>
        <dbReference type="ARBA" id="ARBA00012328"/>
    </source>
</evidence>
<evidence type="ECO:0000256" key="7">
    <source>
        <dbReference type="ARBA" id="ARBA00022679"/>
    </source>
</evidence>
<evidence type="ECO:0000256" key="5">
    <source>
        <dbReference type="ARBA" id="ARBA00022552"/>
    </source>
</evidence>
<reference evidence="12" key="1">
    <citation type="submission" date="2018-05" db="EMBL/GenBank/DDBJ databases">
        <authorList>
            <person name="Lanie J.A."/>
            <person name="Ng W.-L."/>
            <person name="Kazmierczak K.M."/>
            <person name="Andrzejewski T.M."/>
            <person name="Davidsen T.M."/>
            <person name="Wayne K.J."/>
            <person name="Tettelin H."/>
            <person name="Glass J.I."/>
            <person name="Rusch D."/>
            <person name="Podicherti R."/>
            <person name="Tsui H.-C.T."/>
            <person name="Winkler M.E."/>
        </authorList>
    </citation>
    <scope>NUCLEOTIDE SEQUENCE</scope>
</reference>
<dbReference type="InterPro" id="IPR029026">
    <property type="entry name" value="tRNA_m1G_MTases_N"/>
</dbReference>
<dbReference type="NCBIfam" id="TIGR00046">
    <property type="entry name" value="RsmE family RNA methyltransferase"/>
    <property type="match status" value="1"/>
</dbReference>
<evidence type="ECO:0000256" key="6">
    <source>
        <dbReference type="ARBA" id="ARBA00022603"/>
    </source>
</evidence>
<name>A0A381TKE0_9ZZZZ</name>
<dbReference type="Gene3D" id="3.40.1280.10">
    <property type="match status" value="1"/>
</dbReference>
<dbReference type="GO" id="GO:0070475">
    <property type="term" value="P:rRNA base methylation"/>
    <property type="evidence" value="ECO:0007669"/>
    <property type="project" value="TreeGrafter"/>
</dbReference>
<evidence type="ECO:0000256" key="8">
    <source>
        <dbReference type="ARBA" id="ARBA00022691"/>
    </source>
</evidence>
<feature type="domain" description="Ribosomal RNA small subunit methyltransferase E methyltransferase" evidence="11">
    <location>
        <begin position="43"/>
        <end position="179"/>
    </location>
</feature>
<comment type="similarity">
    <text evidence="2">Belongs to the RNA methyltransferase RsmE family.</text>
</comment>
<evidence type="ECO:0000256" key="9">
    <source>
        <dbReference type="ARBA" id="ARBA00025699"/>
    </source>
</evidence>
<dbReference type="PIRSF" id="PIRSF015601">
    <property type="entry name" value="MTase_slr0722"/>
    <property type="match status" value="1"/>
</dbReference>
<protein>
    <recommendedName>
        <fullName evidence="3">16S rRNA (uracil(1498)-N(3))-methyltransferase</fullName>
        <ecNumber evidence="3">2.1.1.193</ecNumber>
    </recommendedName>
</protein>
<evidence type="ECO:0000256" key="2">
    <source>
        <dbReference type="ARBA" id="ARBA00005528"/>
    </source>
</evidence>
<keyword evidence="8" id="KW-0949">S-adenosyl-L-methionine</keyword>
<sequence>VLRLRDGDSLTVGDGLGRWRPARFGSDLRIDGEVVEVPAASRTVGVGFALIKGGRPELVVQKLTELGVDHILPLAAERSVVRWDEAKVASQYERMVRVAREAGMQSRRARLPEVAPVAPVESLLDAAMAEPGGEVLDADVDVLLVGPEGGWTPEELRERRRISLGSTILRAETAAIVAGVLLVALRDGRVVEADRD</sequence>
<accession>A0A381TKE0</accession>